<dbReference type="Proteomes" id="UP001226762">
    <property type="component" value="Unassembled WGS sequence"/>
</dbReference>
<sequence length="141" mass="16120">MPRLTALLLAVSLAVVPLRTTAEERDSLFTDYADYSAYVDRMLTTRAWADFILRMGGRDEYTPQQLTKIAADFDAIYPAAFTQRTLFREVDLGGGIRQEARAYWNGGSYLFYYAILHQRDDALVVLNFSMNSKIEPVMARF</sequence>
<evidence type="ECO:0000313" key="3">
    <source>
        <dbReference type="Proteomes" id="UP001226762"/>
    </source>
</evidence>
<reference evidence="2" key="1">
    <citation type="submission" date="2022-07" db="EMBL/GenBank/DDBJ databases">
        <authorList>
            <person name="Otstavnykh N."/>
            <person name="Isaeva M."/>
            <person name="Bystritskaya E."/>
        </authorList>
    </citation>
    <scope>NUCLEOTIDE SEQUENCE</scope>
    <source>
        <strain evidence="2">KCTC 52189</strain>
    </source>
</reference>
<evidence type="ECO:0008006" key="4">
    <source>
        <dbReference type="Google" id="ProtNLM"/>
    </source>
</evidence>
<gene>
    <name evidence="2" type="ORF">NO357_01640</name>
</gene>
<keyword evidence="1" id="KW-0732">Signal</keyword>
<accession>A0AAE3WBH8</accession>
<feature type="chain" id="PRO_5042181822" description="DUF3887 domain-containing protein" evidence="1">
    <location>
        <begin position="23"/>
        <end position="141"/>
    </location>
</feature>
<name>A0AAE3WBH8_9RHOB</name>
<protein>
    <recommendedName>
        <fullName evidence="4">DUF3887 domain-containing protein</fullName>
    </recommendedName>
</protein>
<proteinExistence type="predicted"/>
<reference evidence="2" key="2">
    <citation type="submission" date="2023-02" db="EMBL/GenBank/DDBJ databases">
        <title>'Rhodoalgimonas zhirmunskyi' gen. nov., isolated from a red alga.</title>
        <authorList>
            <person name="Nedashkovskaya O.I."/>
            <person name="Otstavnykh N.Y."/>
            <person name="Bystritskaya E.P."/>
            <person name="Balabanova L.A."/>
            <person name="Isaeva M.P."/>
        </authorList>
    </citation>
    <scope>NUCLEOTIDE SEQUENCE</scope>
    <source>
        <strain evidence="2">KCTC 52189</strain>
    </source>
</reference>
<feature type="signal peptide" evidence="1">
    <location>
        <begin position="1"/>
        <end position="22"/>
    </location>
</feature>
<evidence type="ECO:0000256" key="1">
    <source>
        <dbReference type="SAM" id="SignalP"/>
    </source>
</evidence>
<evidence type="ECO:0000313" key="2">
    <source>
        <dbReference type="EMBL" id="MDQ2088603.1"/>
    </source>
</evidence>
<keyword evidence="3" id="KW-1185">Reference proteome</keyword>
<dbReference type="AlphaFoldDB" id="A0AAE3WBH8"/>
<comment type="caution">
    <text evidence="2">The sequence shown here is derived from an EMBL/GenBank/DDBJ whole genome shotgun (WGS) entry which is preliminary data.</text>
</comment>
<organism evidence="2 3">
    <name type="scientific">Marimonas arenosa</name>
    <dbReference type="NCBI Taxonomy" id="1795305"/>
    <lineage>
        <taxon>Bacteria</taxon>
        <taxon>Pseudomonadati</taxon>
        <taxon>Pseudomonadota</taxon>
        <taxon>Alphaproteobacteria</taxon>
        <taxon>Rhodobacterales</taxon>
        <taxon>Paracoccaceae</taxon>
        <taxon>Marimonas</taxon>
    </lineage>
</organism>
<dbReference type="EMBL" id="JANHAX010000001">
    <property type="protein sequence ID" value="MDQ2088603.1"/>
    <property type="molecule type" value="Genomic_DNA"/>
</dbReference>
<dbReference type="RefSeq" id="WP_306733867.1">
    <property type="nucleotide sequence ID" value="NZ_JANHAX010000001.1"/>
</dbReference>